<dbReference type="AlphaFoldDB" id="A0A821NXK7"/>
<keyword evidence="3" id="KW-1185">Reference proteome</keyword>
<gene>
    <name evidence="2" type="ORF">PMACD_LOCUS3158</name>
</gene>
<protein>
    <recommendedName>
        <fullName evidence="4">Protein rolling stone</fullName>
    </recommendedName>
</protein>
<feature type="transmembrane region" description="Helical" evidence="1">
    <location>
        <begin position="42"/>
        <end position="65"/>
    </location>
</feature>
<feature type="transmembrane region" description="Helical" evidence="1">
    <location>
        <begin position="221"/>
        <end position="248"/>
    </location>
</feature>
<name>A0A821NXK7_9NEOP</name>
<evidence type="ECO:0000256" key="1">
    <source>
        <dbReference type="SAM" id="Phobius"/>
    </source>
</evidence>
<dbReference type="PANTHER" id="PTHR12242">
    <property type="entry name" value="OS02G0130600 PROTEIN-RELATED"/>
    <property type="match status" value="1"/>
</dbReference>
<dbReference type="EMBL" id="CAJOBZ010000005">
    <property type="protein sequence ID" value="CAF4796081.1"/>
    <property type="molecule type" value="Genomic_DNA"/>
</dbReference>
<dbReference type="InterPro" id="IPR049352">
    <property type="entry name" value="Rost"/>
</dbReference>
<dbReference type="GO" id="GO:0016020">
    <property type="term" value="C:membrane"/>
    <property type="evidence" value="ECO:0007669"/>
    <property type="project" value="TreeGrafter"/>
</dbReference>
<keyword evidence="1" id="KW-0472">Membrane</keyword>
<comment type="caution">
    <text evidence="2">The sequence shown here is derived from an EMBL/GenBank/DDBJ whole genome shotgun (WGS) entry which is preliminary data.</text>
</comment>
<evidence type="ECO:0000313" key="3">
    <source>
        <dbReference type="Proteomes" id="UP000663880"/>
    </source>
</evidence>
<keyword evidence="1" id="KW-0812">Transmembrane</keyword>
<accession>A0A821NXK7</accession>
<sequence>MSAIREFFKEECQLHMVGLEYQKPSHFFLSAWQNTRSPVPLLIWRVLLFLTSIGIVLTSFITYVLSPISIGFWFIYLTHWGLVMMVLATGFGVGISARCYFYGPIGTQFSLPWYVKTYWILCNISIPLAFLITVFYWTLLYEEGVEEEVSRGLDIAIHGINSLVMFLFLLGSSHKTRIVHVVHPIIFSCIYVVFNLIYYIANGTNPLGDPYIYPVVYWGNPGIAILVIFITLLLLFSLHFVTIGLAAARDAIANKILRPSVTVHAQEDIGLRTRGESTV</sequence>
<feature type="transmembrane region" description="Helical" evidence="1">
    <location>
        <begin position="178"/>
        <end position="201"/>
    </location>
</feature>
<dbReference type="Proteomes" id="UP000663880">
    <property type="component" value="Unassembled WGS sequence"/>
</dbReference>
<dbReference type="Pfam" id="PF21534">
    <property type="entry name" value="Rost"/>
    <property type="match status" value="1"/>
</dbReference>
<feature type="transmembrane region" description="Helical" evidence="1">
    <location>
        <begin position="152"/>
        <end position="171"/>
    </location>
</feature>
<keyword evidence="1" id="KW-1133">Transmembrane helix</keyword>
<dbReference type="PANTHER" id="PTHR12242:SF1">
    <property type="entry name" value="MYND-TYPE DOMAIN-CONTAINING PROTEIN"/>
    <property type="match status" value="1"/>
</dbReference>
<reference evidence="2" key="1">
    <citation type="submission" date="2021-02" db="EMBL/GenBank/DDBJ databases">
        <authorList>
            <person name="Steward A R."/>
        </authorList>
    </citation>
    <scope>NUCLEOTIDE SEQUENCE</scope>
</reference>
<proteinExistence type="predicted"/>
<evidence type="ECO:0000313" key="2">
    <source>
        <dbReference type="EMBL" id="CAF4796081.1"/>
    </source>
</evidence>
<evidence type="ECO:0008006" key="4">
    <source>
        <dbReference type="Google" id="ProtNLM"/>
    </source>
</evidence>
<feature type="transmembrane region" description="Helical" evidence="1">
    <location>
        <begin position="71"/>
        <end position="97"/>
    </location>
</feature>
<feature type="transmembrane region" description="Helical" evidence="1">
    <location>
        <begin position="118"/>
        <end position="140"/>
    </location>
</feature>
<dbReference type="OrthoDB" id="419711at2759"/>
<organism evidence="2 3">
    <name type="scientific">Pieris macdunnoughi</name>
    <dbReference type="NCBI Taxonomy" id="345717"/>
    <lineage>
        <taxon>Eukaryota</taxon>
        <taxon>Metazoa</taxon>
        <taxon>Ecdysozoa</taxon>
        <taxon>Arthropoda</taxon>
        <taxon>Hexapoda</taxon>
        <taxon>Insecta</taxon>
        <taxon>Pterygota</taxon>
        <taxon>Neoptera</taxon>
        <taxon>Endopterygota</taxon>
        <taxon>Lepidoptera</taxon>
        <taxon>Glossata</taxon>
        <taxon>Ditrysia</taxon>
        <taxon>Papilionoidea</taxon>
        <taxon>Pieridae</taxon>
        <taxon>Pierinae</taxon>
        <taxon>Pieris</taxon>
    </lineage>
</organism>